<dbReference type="InterPro" id="IPR050400">
    <property type="entry name" value="Bact_Cytoskel_RodZ"/>
</dbReference>
<name>A0A953M2D1_9BACT</name>
<dbReference type="Proteomes" id="UP000705867">
    <property type="component" value="Unassembled WGS sequence"/>
</dbReference>
<reference evidence="4" key="1">
    <citation type="journal article" date="2021" name="bioRxiv">
        <title>Unraveling nitrogen, sulfur and carbon metabolic pathways and microbial community transcriptional responses to substrate deprivation and toxicity stresses in a bioreactor mimicking anoxic brackish coastal sediment conditions.</title>
        <authorList>
            <person name="Martins P.D."/>
            <person name="Echeveste M.J."/>
            <person name="Arshad A."/>
            <person name="Kurth J."/>
            <person name="Ouboter H."/>
            <person name="Jetten M.S.M."/>
            <person name="Welte C.U."/>
        </authorList>
    </citation>
    <scope>NUCLEOTIDE SEQUENCE</scope>
    <source>
        <strain evidence="4">MAG_39</strain>
    </source>
</reference>
<dbReference type="Pfam" id="PF13464">
    <property type="entry name" value="RodZ_C"/>
    <property type="match status" value="1"/>
</dbReference>
<feature type="transmembrane region" description="Helical" evidence="2">
    <location>
        <begin position="143"/>
        <end position="162"/>
    </location>
</feature>
<evidence type="ECO:0000256" key="1">
    <source>
        <dbReference type="SAM" id="MobiDB-lite"/>
    </source>
</evidence>
<evidence type="ECO:0000259" key="3">
    <source>
        <dbReference type="Pfam" id="PF13464"/>
    </source>
</evidence>
<proteinExistence type="predicted"/>
<dbReference type="InterPro" id="IPR025194">
    <property type="entry name" value="RodZ-like_C"/>
</dbReference>
<feature type="compositionally biased region" description="Pro residues" evidence="1">
    <location>
        <begin position="170"/>
        <end position="188"/>
    </location>
</feature>
<protein>
    <submittedName>
        <fullName evidence="4">DUF4115 domain-containing protein</fullName>
    </submittedName>
</protein>
<accession>A0A953M2D1</accession>
<evidence type="ECO:0000313" key="4">
    <source>
        <dbReference type="EMBL" id="MBZ0157458.1"/>
    </source>
</evidence>
<comment type="caution">
    <text evidence="4">The sequence shown here is derived from an EMBL/GenBank/DDBJ whole genome shotgun (WGS) entry which is preliminary data.</text>
</comment>
<feature type="region of interest" description="Disordered" evidence="1">
    <location>
        <begin position="170"/>
        <end position="256"/>
    </location>
</feature>
<dbReference type="GO" id="GO:0003677">
    <property type="term" value="F:DNA binding"/>
    <property type="evidence" value="ECO:0007669"/>
    <property type="project" value="InterPro"/>
</dbReference>
<dbReference type="PANTHER" id="PTHR34475:SF1">
    <property type="entry name" value="CYTOSKELETON PROTEIN RODZ"/>
    <property type="match status" value="1"/>
</dbReference>
<keyword evidence="2" id="KW-1133">Transmembrane helix</keyword>
<gene>
    <name evidence="4" type="ORF">K8I29_14770</name>
</gene>
<dbReference type="InterPro" id="IPR001387">
    <property type="entry name" value="Cro/C1-type_HTH"/>
</dbReference>
<dbReference type="Gene3D" id="1.10.260.40">
    <property type="entry name" value="lambda repressor-like DNA-binding domains"/>
    <property type="match status" value="1"/>
</dbReference>
<reference evidence="4" key="2">
    <citation type="submission" date="2021-08" db="EMBL/GenBank/DDBJ databases">
        <authorList>
            <person name="Dalcin Martins P."/>
        </authorList>
    </citation>
    <scope>NUCLEOTIDE SEQUENCE</scope>
    <source>
        <strain evidence="4">MAG_39</strain>
    </source>
</reference>
<dbReference type="EMBL" id="JAIOIV010000115">
    <property type="protein sequence ID" value="MBZ0157458.1"/>
    <property type="molecule type" value="Genomic_DNA"/>
</dbReference>
<feature type="compositionally biased region" description="Basic and acidic residues" evidence="1">
    <location>
        <begin position="77"/>
        <end position="90"/>
    </location>
</feature>
<dbReference type="AlphaFoldDB" id="A0A953M2D1"/>
<feature type="compositionally biased region" description="Basic and acidic residues" evidence="1">
    <location>
        <begin position="219"/>
        <end position="237"/>
    </location>
</feature>
<dbReference type="CDD" id="cd00093">
    <property type="entry name" value="HTH_XRE"/>
    <property type="match status" value="1"/>
</dbReference>
<keyword evidence="2" id="KW-0472">Membrane</keyword>
<dbReference type="Pfam" id="PF13413">
    <property type="entry name" value="HTH_25"/>
    <property type="match status" value="1"/>
</dbReference>
<keyword evidence="2" id="KW-0812">Transmembrane</keyword>
<feature type="domain" description="Cytoskeleton protein RodZ-like C-terminal" evidence="3">
    <location>
        <begin position="265"/>
        <end position="332"/>
    </location>
</feature>
<feature type="region of interest" description="Disordered" evidence="1">
    <location>
        <begin position="77"/>
        <end position="136"/>
    </location>
</feature>
<organism evidence="4 5">
    <name type="scientific">Candidatus Nitrobium versatile</name>
    <dbReference type="NCBI Taxonomy" id="2884831"/>
    <lineage>
        <taxon>Bacteria</taxon>
        <taxon>Pseudomonadati</taxon>
        <taxon>Nitrospirota</taxon>
        <taxon>Nitrospiria</taxon>
        <taxon>Nitrospirales</taxon>
        <taxon>Nitrospiraceae</taxon>
        <taxon>Candidatus Nitrobium</taxon>
    </lineage>
</organism>
<evidence type="ECO:0000313" key="5">
    <source>
        <dbReference type="Proteomes" id="UP000705867"/>
    </source>
</evidence>
<dbReference type="InterPro" id="IPR010982">
    <property type="entry name" value="Lambda_DNA-bd_dom_sf"/>
</dbReference>
<dbReference type="PANTHER" id="PTHR34475">
    <property type="match status" value="1"/>
</dbReference>
<sequence>MNNILKKRREELGKNIDEIADVTRIKRSYLRAIEEDDFEKLPVEVYTKGYIREYAEFLEIPAEQAFEPYEKYLEERKGVKGKEASSRKGLETSPKNSLHPAETKRTGTPAERGYPEVPSIPSLFPGTEQGGETRSVSSIPGKIVWTVLLLLIAGFAGFYFFGSGVTEAPLPPPPPPKTEAVPVPPVPPEDAREETVQENPAAPSALPGTVAPPPAAGDGRPEGRVDAPGKGDQRTDPGQKVQGTETPGVPAPEPVRPAATHRLDIAAKGRAWLQIVIDGSEKKEIILNPGERITYKVNENASVLIGNAAGVHMKFDGKQYENLGGEGEVVRIHFPTGAASPVSPARKSSP</sequence>
<evidence type="ECO:0000256" key="2">
    <source>
        <dbReference type="SAM" id="Phobius"/>
    </source>
</evidence>